<dbReference type="InterPro" id="IPR009045">
    <property type="entry name" value="Zn_M74/Hedgehog-like"/>
</dbReference>
<feature type="region of interest" description="Disordered" evidence="1">
    <location>
        <begin position="477"/>
        <end position="517"/>
    </location>
</feature>
<protein>
    <submittedName>
        <fullName evidence="3">Uncharacterized protein</fullName>
    </submittedName>
</protein>
<gene>
    <name evidence="3" type="ORF">A3H26_03625</name>
</gene>
<comment type="caution">
    <text evidence="3">The sequence shown here is derived from an EMBL/GenBank/DDBJ whole genome shotgun (WGS) entry which is preliminary data.</text>
</comment>
<keyword evidence="2" id="KW-1133">Transmembrane helix</keyword>
<dbReference type="EMBL" id="MEVN01000042">
    <property type="protein sequence ID" value="OGC56256.1"/>
    <property type="molecule type" value="Genomic_DNA"/>
</dbReference>
<organism evidence="3 4">
    <name type="scientific">candidate division WWE3 bacterium RIFCSPLOWO2_12_FULL_36_10</name>
    <dbReference type="NCBI Taxonomy" id="1802630"/>
    <lineage>
        <taxon>Bacteria</taxon>
        <taxon>Katanobacteria</taxon>
    </lineage>
</organism>
<dbReference type="Proteomes" id="UP000177763">
    <property type="component" value="Unassembled WGS sequence"/>
</dbReference>
<dbReference type="Gene3D" id="3.30.1380.10">
    <property type="match status" value="1"/>
</dbReference>
<keyword evidence="2" id="KW-0472">Membrane</keyword>
<evidence type="ECO:0000256" key="2">
    <source>
        <dbReference type="SAM" id="Phobius"/>
    </source>
</evidence>
<feature type="compositionally biased region" description="Pro residues" evidence="1">
    <location>
        <begin position="488"/>
        <end position="498"/>
    </location>
</feature>
<proteinExistence type="predicted"/>
<evidence type="ECO:0000256" key="1">
    <source>
        <dbReference type="SAM" id="MobiDB-lite"/>
    </source>
</evidence>
<reference evidence="3 4" key="1">
    <citation type="journal article" date="2016" name="Nat. Commun.">
        <title>Thousands of microbial genomes shed light on interconnected biogeochemical processes in an aquifer system.</title>
        <authorList>
            <person name="Anantharaman K."/>
            <person name="Brown C.T."/>
            <person name="Hug L.A."/>
            <person name="Sharon I."/>
            <person name="Castelle C.J."/>
            <person name="Probst A.J."/>
            <person name="Thomas B.C."/>
            <person name="Singh A."/>
            <person name="Wilkins M.J."/>
            <person name="Karaoz U."/>
            <person name="Brodie E.L."/>
            <person name="Williams K.H."/>
            <person name="Hubbard S.S."/>
            <person name="Banfield J.F."/>
        </authorList>
    </citation>
    <scope>NUCLEOTIDE SEQUENCE [LARGE SCALE GENOMIC DNA]</scope>
</reference>
<keyword evidence="2" id="KW-0812">Transmembrane</keyword>
<evidence type="ECO:0000313" key="3">
    <source>
        <dbReference type="EMBL" id="OGC56256.1"/>
    </source>
</evidence>
<dbReference type="SUPFAM" id="SSF55166">
    <property type="entry name" value="Hedgehog/DD-peptidase"/>
    <property type="match status" value="1"/>
</dbReference>
<evidence type="ECO:0000313" key="4">
    <source>
        <dbReference type="Proteomes" id="UP000177763"/>
    </source>
</evidence>
<accession>A0A1F4VG40</accession>
<feature type="compositionally biased region" description="Polar residues" evidence="1">
    <location>
        <begin position="499"/>
        <end position="516"/>
    </location>
</feature>
<feature type="transmembrane region" description="Helical" evidence="2">
    <location>
        <begin position="38"/>
        <end position="62"/>
    </location>
</feature>
<dbReference type="STRING" id="1802630.A3H26_03625"/>
<name>A0A1F4VG40_UNCKA</name>
<sequence length="1393" mass="151019">MNRKMLLFEEKLCLIYSLIYFNMLMYNLNNMTSFLRKYLCAVFFLATLFGLFFVGIGNTYAFDGSVNMSEFVIPTSGAGHTISTGESIRYTTDPGDVGGTVRMYKNANWEQFVNDGSKIRRREDTSWAPNGDVYCTNGSRAIYTLTTDAVPSNEGDQVNGSAGWLNSSINFSASTATANSDVLNIIPLDSAPVYGTNGSTRPFCRVPSLPEYPAIGASQQMKLTYYDSNSFTFCTKINNPNPLIKIEVIGGFGAGDTFLYMKDYGLVGFSDPTGRDAGWMGPGADPSDCKAGGGGGGGTKKIFHLNGQVLSSRLLTGYGVSGSKKGAGLNKTVSSGLPVEGALVASYQGLFNDENQTGKQRGQIKTLFASVTTNSDGRFSLPVKVWEFEDSNYIAFFCGDKIKDLYKMDATRDINGFSVTIDCDRKENPVKPPADLQYVNRDGWLSCKLSDTPGMSGKVSQPDVAPKTILERGGLDDTYLGKRYTGPDPNPDNIPPEANPQSRRQLDGTASPSEITFSPDVLRDAKYTLVGSCYGALAPPRRGRADDPELINCELVKECNNPLANSKTGTGRNSQMNSSLPLAFSTPGSYENRYAVVDKNLAVCKQGSSEIKLCEITTPWKSEPTCGPFKLGSEYFPYDALFSNENKTIGVDLAMNTINDSGANVSGGNPDNPDELWRDQNLQTEGGKADKPYKNRVTSVFPTDKTREWSLPNITCMLSNTCFGYDTKNGGLDSPVCTFNTPGTICGFDINKGNENGLDPDLTLKKNGRGIYRMGLMESLCTCSSMDSGCTGNEGDNRPKMNTYIGQADFWAAGGYTYASEESQKFLGNLPPETYYGKTVTGGFFAGLVNLITKFFVWIGNYDSDAKGTCIPTERSPIGGTCWIGDSNCDATCIKKDPYDGSEEDCSVTYYCDTNEPPEFPDSNVICTYYNLVDGGYTCSGDVETPYKGTMQAVNMPGGELAAVKEISLLLKSPFDPGSENEVPPLCGFDAAVSDAKFQVDQPLVGHDTPCVDGPLYHSDKLRSVNRVYIPENTDLNKPKFGGGGSQGDCTPVATISGEHNVKPVGQLIDAIKTTGYRDQVDYDHIRKCYNTVVQTAISSGNDPAFMMATWIEESGAGFSKNAAQFGCKVGTPLDFNSQINCFRQLQSAYANNSNHEGCRESTGSDALQVLEYLLIFSEGETGCLDGEFDTNPNYRNQIKEFYKIARDDGASLNESCTLPKNRWDLTCKSVAGGYCLKPGPYGPTEDLDSGDLSTYTNVNDVSNDDGLTIPTKIKALSNVVTDLTRFINFEKNAKLRHLVASDGYRSYAEQLALCEDCEAKKAAGGTCLVAPAAISNHRTGRAVDIYWLDADGHAIPIIEGSSTDADEIIQAAKSNKFNHPLGAGDPPHFEHQ</sequence>